<keyword evidence="1" id="KW-0472">Membrane</keyword>
<evidence type="ECO:0000256" key="1">
    <source>
        <dbReference type="SAM" id="Phobius"/>
    </source>
</evidence>
<dbReference type="Proteomes" id="UP000807306">
    <property type="component" value="Unassembled WGS sequence"/>
</dbReference>
<keyword evidence="1" id="KW-1133">Transmembrane helix</keyword>
<evidence type="ECO:0000313" key="3">
    <source>
        <dbReference type="Proteomes" id="UP000807306"/>
    </source>
</evidence>
<feature type="transmembrane region" description="Helical" evidence="1">
    <location>
        <begin position="60"/>
        <end position="78"/>
    </location>
</feature>
<dbReference type="AlphaFoldDB" id="A0A9P6E6P7"/>
<evidence type="ECO:0000313" key="2">
    <source>
        <dbReference type="EMBL" id="KAF9523480.1"/>
    </source>
</evidence>
<comment type="caution">
    <text evidence="2">The sequence shown here is derived from an EMBL/GenBank/DDBJ whole genome shotgun (WGS) entry which is preliminary data.</text>
</comment>
<organism evidence="2 3">
    <name type="scientific">Crepidotus variabilis</name>
    <dbReference type="NCBI Taxonomy" id="179855"/>
    <lineage>
        <taxon>Eukaryota</taxon>
        <taxon>Fungi</taxon>
        <taxon>Dikarya</taxon>
        <taxon>Basidiomycota</taxon>
        <taxon>Agaricomycotina</taxon>
        <taxon>Agaricomycetes</taxon>
        <taxon>Agaricomycetidae</taxon>
        <taxon>Agaricales</taxon>
        <taxon>Agaricineae</taxon>
        <taxon>Crepidotaceae</taxon>
        <taxon>Crepidotus</taxon>
    </lineage>
</organism>
<name>A0A9P6E6P7_9AGAR</name>
<reference evidence="2" key="1">
    <citation type="submission" date="2020-11" db="EMBL/GenBank/DDBJ databases">
        <authorList>
            <consortium name="DOE Joint Genome Institute"/>
            <person name="Ahrendt S."/>
            <person name="Riley R."/>
            <person name="Andreopoulos W."/>
            <person name="Labutti K."/>
            <person name="Pangilinan J."/>
            <person name="Ruiz-Duenas F.J."/>
            <person name="Barrasa J.M."/>
            <person name="Sanchez-Garcia M."/>
            <person name="Camarero S."/>
            <person name="Miyauchi S."/>
            <person name="Serrano A."/>
            <person name="Linde D."/>
            <person name="Babiker R."/>
            <person name="Drula E."/>
            <person name="Ayuso-Fernandez I."/>
            <person name="Pacheco R."/>
            <person name="Padilla G."/>
            <person name="Ferreira P."/>
            <person name="Barriuso J."/>
            <person name="Kellner H."/>
            <person name="Castanera R."/>
            <person name="Alfaro M."/>
            <person name="Ramirez L."/>
            <person name="Pisabarro A.G."/>
            <person name="Kuo A."/>
            <person name="Tritt A."/>
            <person name="Lipzen A."/>
            <person name="He G."/>
            <person name="Yan M."/>
            <person name="Ng V."/>
            <person name="Cullen D."/>
            <person name="Martin F."/>
            <person name="Rosso M.-N."/>
            <person name="Henrissat B."/>
            <person name="Hibbett D."/>
            <person name="Martinez A.T."/>
            <person name="Grigoriev I.V."/>
        </authorList>
    </citation>
    <scope>NUCLEOTIDE SEQUENCE</scope>
    <source>
        <strain evidence="2">CBS 506.95</strain>
    </source>
</reference>
<gene>
    <name evidence="2" type="ORF">CPB83DRAFT_862758</name>
</gene>
<dbReference type="EMBL" id="MU157916">
    <property type="protein sequence ID" value="KAF9523480.1"/>
    <property type="molecule type" value="Genomic_DNA"/>
</dbReference>
<accession>A0A9P6E6P7</accession>
<keyword evidence="1" id="KW-0812">Transmembrane</keyword>
<sequence>MSNEITHPAPTYPPLPGTRSSSTMFASVSLNSPSQTLFYEGENLTVSNSTDIYRQRRMRISVEAAGWIVWMIILWSVFIRKTTRISVNIRTLNRRGGTADPSFLSMV</sequence>
<protein>
    <submittedName>
        <fullName evidence="2">Uncharacterized protein</fullName>
    </submittedName>
</protein>
<proteinExistence type="predicted"/>
<keyword evidence="3" id="KW-1185">Reference proteome</keyword>